<accession>A0A5D4XN32</accession>
<protein>
    <submittedName>
        <fullName evidence="11">Type II secretion system protein C</fullName>
    </submittedName>
</protein>
<evidence type="ECO:0000256" key="5">
    <source>
        <dbReference type="ARBA" id="ARBA00022692"/>
    </source>
</evidence>
<gene>
    <name evidence="11" type="ORF">FZO89_03275</name>
</gene>
<keyword evidence="5" id="KW-0812">Transmembrane</keyword>
<feature type="domain" description="PDZ" evidence="10">
    <location>
        <begin position="216"/>
        <end position="261"/>
    </location>
</feature>
<evidence type="ECO:0000256" key="1">
    <source>
        <dbReference type="ARBA" id="ARBA00004533"/>
    </source>
</evidence>
<evidence type="ECO:0000256" key="6">
    <source>
        <dbReference type="ARBA" id="ARBA00022927"/>
    </source>
</evidence>
<reference evidence="11 12" key="1">
    <citation type="submission" date="2019-08" db="EMBL/GenBank/DDBJ databases">
        <title>Luteimonas viscosus sp. nov., isolated from soil of a sunflower field.</title>
        <authorList>
            <person name="Jianli Z."/>
            <person name="Ying Z."/>
        </authorList>
    </citation>
    <scope>NUCLEOTIDE SEQUENCE [LARGE SCALE GENOMIC DNA]</scope>
    <source>
        <strain evidence="11 12">XBU10</strain>
    </source>
</reference>
<evidence type="ECO:0000313" key="12">
    <source>
        <dbReference type="Proteomes" id="UP000324973"/>
    </source>
</evidence>
<comment type="caution">
    <text evidence="11">The sequence shown here is derived from an EMBL/GenBank/DDBJ whole genome shotgun (WGS) entry which is preliminary data.</text>
</comment>
<dbReference type="InterPro" id="IPR024961">
    <property type="entry name" value="T2SS_GspC_N"/>
</dbReference>
<name>A0A5D4XN32_9GAMM</name>
<comment type="subcellular location">
    <subcellularLocation>
        <location evidence="1">Cell inner membrane</location>
    </subcellularLocation>
</comment>
<keyword evidence="3" id="KW-1003">Cell membrane</keyword>
<keyword evidence="12" id="KW-1185">Reference proteome</keyword>
<dbReference type="Proteomes" id="UP000324973">
    <property type="component" value="Unassembled WGS sequence"/>
</dbReference>
<dbReference type="InterPro" id="IPR041489">
    <property type="entry name" value="PDZ_6"/>
</dbReference>
<evidence type="ECO:0000256" key="2">
    <source>
        <dbReference type="ARBA" id="ARBA00022448"/>
    </source>
</evidence>
<dbReference type="Pfam" id="PF17820">
    <property type="entry name" value="PDZ_6"/>
    <property type="match status" value="1"/>
</dbReference>
<evidence type="ECO:0000256" key="8">
    <source>
        <dbReference type="ARBA" id="ARBA00023136"/>
    </source>
</evidence>
<evidence type="ECO:0000256" key="7">
    <source>
        <dbReference type="ARBA" id="ARBA00022989"/>
    </source>
</evidence>
<proteinExistence type="predicted"/>
<evidence type="ECO:0000313" key="11">
    <source>
        <dbReference type="EMBL" id="TYT25365.1"/>
    </source>
</evidence>
<feature type="domain" description="Type II secretion system protein GspC N-terminal" evidence="9">
    <location>
        <begin position="81"/>
        <end position="149"/>
    </location>
</feature>
<keyword evidence="8" id="KW-0472">Membrane</keyword>
<evidence type="ECO:0000259" key="9">
    <source>
        <dbReference type="Pfam" id="PF11356"/>
    </source>
</evidence>
<dbReference type="RefSeq" id="WP_149101916.1">
    <property type="nucleotide sequence ID" value="NZ_VTFT01000001.1"/>
</dbReference>
<dbReference type="OrthoDB" id="1491375at2"/>
<keyword evidence="7" id="KW-1133">Transmembrane helix</keyword>
<dbReference type="InterPro" id="IPR036034">
    <property type="entry name" value="PDZ_sf"/>
</dbReference>
<dbReference type="Gene3D" id="2.30.42.10">
    <property type="match status" value="1"/>
</dbReference>
<dbReference type="EMBL" id="VTFT01000001">
    <property type="protein sequence ID" value="TYT25365.1"/>
    <property type="molecule type" value="Genomic_DNA"/>
</dbReference>
<dbReference type="Gene3D" id="2.30.30.830">
    <property type="match status" value="1"/>
</dbReference>
<evidence type="ECO:0000256" key="4">
    <source>
        <dbReference type="ARBA" id="ARBA00022519"/>
    </source>
</evidence>
<dbReference type="Pfam" id="PF11356">
    <property type="entry name" value="T2SSC"/>
    <property type="match status" value="1"/>
</dbReference>
<sequence>MPTFPPLRDPHAVLARLGGTDSLIRLAEVAVVVLLAFQCARLAWLLLPPASLGRMPGTAMGVVAPRPERLAIDAFHPAPATAATADASGLRLHALRSGTGGGSAIVAGRDGTQRSYAVGEEIVPGVVLADVRADHAILESGGRRTELRFPVAAAPTRPRAAAPIATRAVRARTTPVSAAPTATIDPAQLLAEAGLRPIDAGGGEAGYTVIPRGDGAVLRQAGLEAGDVLLSVNGQALTPERYAELGDSLADAATITLTYRRDGQVRTATLQAPTP</sequence>
<keyword evidence="4" id="KW-0997">Cell inner membrane</keyword>
<organism evidence="11 12">
    <name type="scientific">Luteimonas viscosa</name>
    <dbReference type="NCBI Taxonomy" id="1132694"/>
    <lineage>
        <taxon>Bacteria</taxon>
        <taxon>Pseudomonadati</taxon>
        <taxon>Pseudomonadota</taxon>
        <taxon>Gammaproteobacteria</taxon>
        <taxon>Lysobacterales</taxon>
        <taxon>Lysobacteraceae</taxon>
        <taxon>Luteimonas</taxon>
    </lineage>
</organism>
<dbReference type="AlphaFoldDB" id="A0A5D4XN32"/>
<dbReference type="GO" id="GO:0005886">
    <property type="term" value="C:plasma membrane"/>
    <property type="evidence" value="ECO:0007669"/>
    <property type="project" value="UniProtKB-SubCell"/>
</dbReference>
<keyword evidence="2" id="KW-0813">Transport</keyword>
<evidence type="ECO:0000256" key="3">
    <source>
        <dbReference type="ARBA" id="ARBA00022475"/>
    </source>
</evidence>
<evidence type="ECO:0000259" key="10">
    <source>
        <dbReference type="Pfam" id="PF17820"/>
    </source>
</evidence>
<dbReference type="GO" id="GO:0015031">
    <property type="term" value="P:protein transport"/>
    <property type="evidence" value="ECO:0007669"/>
    <property type="project" value="UniProtKB-KW"/>
</dbReference>
<keyword evidence="6" id="KW-0653">Protein transport</keyword>
<dbReference type="SUPFAM" id="SSF50156">
    <property type="entry name" value="PDZ domain-like"/>
    <property type="match status" value="1"/>
</dbReference>